<dbReference type="Pfam" id="PF00005">
    <property type="entry name" value="ABC_tran"/>
    <property type="match status" value="1"/>
</dbReference>
<keyword evidence="4 5" id="KW-0472">Membrane</keyword>
<evidence type="ECO:0000256" key="4">
    <source>
        <dbReference type="ARBA" id="ARBA00023136"/>
    </source>
</evidence>
<evidence type="ECO:0000256" key="1">
    <source>
        <dbReference type="ARBA" id="ARBA00004141"/>
    </source>
</evidence>
<name>A0A437AHG1_9MICR</name>
<evidence type="ECO:0000313" key="8">
    <source>
        <dbReference type="Proteomes" id="UP000282876"/>
    </source>
</evidence>
<accession>A0A437AHG1</accession>
<feature type="transmembrane region" description="Helical" evidence="5">
    <location>
        <begin position="41"/>
        <end position="64"/>
    </location>
</feature>
<dbReference type="AlphaFoldDB" id="A0A437AHG1"/>
<feature type="transmembrane region" description="Helical" evidence="5">
    <location>
        <begin position="138"/>
        <end position="158"/>
    </location>
</feature>
<keyword evidence="8" id="KW-1185">Reference proteome</keyword>
<dbReference type="InterPro" id="IPR027417">
    <property type="entry name" value="P-loop_NTPase"/>
</dbReference>
<dbReference type="GO" id="GO:0140359">
    <property type="term" value="F:ABC-type transporter activity"/>
    <property type="evidence" value="ECO:0007669"/>
    <property type="project" value="InterPro"/>
</dbReference>
<dbReference type="Proteomes" id="UP000282876">
    <property type="component" value="Unassembled WGS sequence"/>
</dbReference>
<proteinExistence type="predicted"/>
<feature type="non-terminal residue" evidence="7">
    <location>
        <position position="1"/>
    </location>
</feature>
<sequence>RRILFLAVAMTVIGIFTEVKLTEILKDIPEYFQDEDKFRILIVELAIFGLIYSFSSELTGYFVAGPLQTIFTKSMKDSLKAYINLNYTTFKEVGVGKILKNMDRISSSTGELIAVVINQILPIPIFIFFLSISILRNISLLVLTIISFHIFLYIIFTFKITDLRTKLRRIANEELNKTNNISNEILCNYEGIKAFNNESYELERFDKQLKKIIKPTRKLWQSLYFLNLVQKNVLICMDIVICILFFVKRNDPSITNQKIVIQYFLITNIIRKKFSNLGSTYGMFMIMHTNIKTSMMPESEEELGDEIKFKEQIKFQNVSLSNTDKDLLTNLSFVINKGDKIAIIGSNGCGKTTFIRALLG</sequence>
<evidence type="ECO:0000256" key="2">
    <source>
        <dbReference type="ARBA" id="ARBA00022692"/>
    </source>
</evidence>
<comment type="subcellular location">
    <subcellularLocation>
        <location evidence="1">Membrane</location>
        <topology evidence="1">Multi-pass membrane protein</topology>
    </subcellularLocation>
</comment>
<dbReference type="Pfam" id="PF00664">
    <property type="entry name" value="ABC_membrane"/>
    <property type="match status" value="1"/>
</dbReference>
<evidence type="ECO:0000256" key="5">
    <source>
        <dbReference type="SAM" id="Phobius"/>
    </source>
</evidence>
<dbReference type="InterPro" id="IPR003439">
    <property type="entry name" value="ABC_transporter-like_ATP-bd"/>
</dbReference>
<dbReference type="GO" id="GO:0016020">
    <property type="term" value="C:membrane"/>
    <property type="evidence" value="ECO:0007669"/>
    <property type="project" value="UniProtKB-SubCell"/>
</dbReference>
<dbReference type="InterPro" id="IPR039421">
    <property type="entry name" value="Type_1_exporter"/>
</dbReference>
<dbReference type="PANTHER" id="PTHR24221">
    <property type="entry name" value="ATP-BINDING CASSETTE SUB-FAMILY B"/>
    <property type="match status" value="1"/>
</dbReference>
<dbReference type="Gene3D" id="1.20.1560.10">
    <property type="entry name" value="ABC transporter type 1, transmembrane domain"/>
    <property type="match status" value="1"/>
</dbReference>
<protein>
    <submittedName>
        <fullName evidence="7">Putative mitochondrial ABC transporter</fullName>
    </submittedName>
</protein>
<dbReference type="GO" id="GO:0005524">
    <property type="term" value="F:ATP binding"/>
    <property type="evidence" value="ECO:0007669"/>
    <property type="project" value="InterPro"/>
</dbReference>
<dbReference type="InterPro" id="IPR036640">
    <property type="entry name" value="ABC1_TM_sf"/>
</dbReference>
<dbReference type="Gene3D" id="3.40.50.300">
    <property type="entry name" value="P-loop containing nucleotide triphosphate hydrolases"/>
    <property type="match status" value="1"/>
</dbReference>
<gene>
    <name evidence="7" type="ORF">TUBRATIS_29500</name>
</gene>
<dbReference type="VEuPathDB" id="MicrosporidiaDB:TUBRATIS_29500"/>
<reference evidence="7 8" key="1">
    <citation type="submission" date="2018-10" db="EMBL/GenBank/DDBJ databases">
        <title>Draft genome sequence of the microsporidian Tubulinosema ratisbonensis.</title>
        <authorList>
            <person name="Polonais V."/>
            <person name="Peyretaillade E."/>
            <person name="Niehus S."/>
            <person name="Wawrzyniak I."/>
            <person name="Franchet A."/>
            <person name="Gaspin C."/>
            <person name="Reichstadt M."/>
            <person name="Belser C."/>
            <person name="Labadie K."/>
            <person name="Delbac F."/>
            <person name="Ferrandon D."/>
        </authorList>
    </citation>
    <scope>NUCLEOTIDE SEQUENCE [LARGE SCALE GENOMIC DNA]</scope>
    <source>
        <strain evidence="7 8">Franzen</strain>
    </source>
</reference>
<dbReference type="PANTHER" id="PTHR24221:SF503">
    <property type="entry name" value="MITOCHONDRIAL POTASSIUM CHANNEL ATP-BINDING SUBUNIT"/>
    <property type="match status" value="1"/>
</dbReference>
<evidence type="ECO:0000313" key="7">
    <source>
        <dbReference type="EMBL" id="RVD90623.1"/>
    </source>
</evidence>
<dbReference type="EMBL" id="RCSS01000824">
    <property type="protein sequence ID" value="RVD90623.1"/>
    <property type="molecule type" value="Genomic_DNA"/>
</dbReference>
<dbReference type="GO" id="GO:0016887">
    <property type="term" value="F:ATP hydrolysis activity"/>
    <property type="evidence" value="ECO:0007669"/>
    <property type="project" value="InterPro"/>
</dbReference>
<dbReference type="SUPFAM" id="SSF52540">
    <property type="entry name" value="P-loop containing nucleoside triphosphate hydrolases"/>
    <property type="match status" value="1"/>
</dbReference>
<dbReference type="InterPro" id="IPR011527">
    <property type="entry name" value="ABC1_TM_dom"/>
</dbReference>
<comment type="caution">
    <text evidence="7">The sequence shown here is derived from an EMBL/GenBank/DDBJ whole genome shotgun (WGS) entry which is preliminary data.</text>
</comment>
<keyword evidence="3 5" id="KW-1133">Transmembrane helix</keyword>
<dbReference type="PROSITE" id="PS50929">
    <property type="entry name" value="ABC_TM1F"/>
    <property type="match status" value="1"/>
</dbReference>
<evidence type="ECO:0000259" key="6">
    <source>
        <dbReference type="PROSITE" id="PS50929"/>
    </source>
</evidence>
<feature type="transmembrane region" description="Helical" evidence="5">
    <location>
        <begin position="112"/>
        <end position="132"/>
    </location>
</feature>
<keyword evidence="2 5" id="KW-0812">Transmembrane</keyword>
<feature type="transmembrane region" description="Helical" evidence="5">
    <location>
        <begin position="223"/>
        <end position="247"/>
    </location>
</feature>
<organism evidence="7 8">
    <name type="scientific">Tubulinosema ratisbonensis</name>
    <dbReference type="NCBI Taxonomy" id="291195"/>
    <lineage>
        <taxon>Eukaryota</taxon>
        <taxon>Fungi</taxon>
        <taxon>Fungi incertae sedis</taxon>
        <taxon>Microsporidia</taxon>
        <taxon>Tubulinosematoidea</taxon>
        <taxon>Tubulinosematidae</taxon>
        <taxon>Tubulinosema</taxon>
    </lineage>
</organism>
<evidence type="ECO:0000256" key="3">
    <source>
        <dbReference type="ARBA" id="ARBA00022989"/>
    </source>
</evidence>
<dbReference type="SUPFAM" id="SSF90123">
    <property type="entry name" value="ABC transporter transmembrane region"/>
    <property type="match status" value="1"/>
</dbReference>
<feature type="non-terminal residue" evidence="7">
    <location>
        <position position="360"/>
    </location>
</feature>
<dbReference type="OrthoDB" id="6500128at2759"/>
<feature type="domain" description="ABC transmembrane type-1" evidence="6">
    <location>
        <begin position="5"/>
        <end position="285"/>
    </location>
</feature>